<protein>
    <submittedName>
        <fullName evidence="2">Clavaminate synthase-like protein</fullName>
    </submittedName>
</protein>
<dbReference type="SUPFAM" id="SSF51197">
    <property type="entry name" value="Clavaminate synthase-like"/>
    <property type="match status" value="1"/>
</dbReference>
<feature type="domain" description="JmjC" evidence="1">
    <location>
        <begin position="143"/>
        <end position="341"/>
    </location>
</feature>
<dbReference type="GO" id="GO:0045905">
    <property type="term" value="P:positive regulation of translational termination"/>
    <property type="evidence" value="ECO:0007669"/>
    <property type="project" value="TreeGrafter"/>
</dbReference>
<dbReference type="InterPro" id="IPR041667">
    <property type="entry name" value="Cupin_8"/>
</dbReference>
<dbReference type="GO" id="GO:0043565">
    <property type="term" value="F:sequence-specific DNA binding"/>
    <property type="evidence" value="ECO:0007669"/>
    <property type="project" value="TreeGrafter"/>
</dbReference>
<dbReference type="PANTHER" id="PTHR12480">
    <property type="entry name" value="ARGININE DEMETHYLASE AND LYSYL-HYDROXYLASE JMJD"/>
    <property type="match status" value="1"/>
</dbReference>
<dbReference type="EMBL" id="HG529498">
    <property type="protein sequence ID" value="CDI51302.1"/>
    <property type="molecule type" value="Genomic_DNA"/>
</dbReference>
<reference evidence="2" key="1">
    <citation type="journal article" date="2014" name="Genome Biol. Evol.">
        <title>Gene Loss Rather Than Gene Gain Is Associated with a Host Jump from Monocots to Dicots in the Smut Fungus Melanopsichium pennsylvanicum.</title>
        <authorList>
            <person name="Sharma R."/>
            <person name="Mishra B."/>
            <person name="Runge F."/>
            <person name="Thines M."/>
        </authorList>
    </citation>
    <scope>NUCLEOTIDE SEQUENCE</scope>
    <source>
        <strain evidence="2">4</strain>
    </source>
</reference>
<dbReference type="SMART" id="SM00558">
    <property type="entry name" value="JmjC"/>
    <property type="match status" value="1"/>
</dbReference>
<organism evidence="2">
    <name type="scientific">Melanopsichium pennsylvanicum 4</name>
    <dbReference type="NCBI Taxonomy" id="1398559"/>
    <lineage>
        <taxon>Eukaryota</taxon>
        <taxon>Fungi</taxon>
        <taxon>Dikarya</taxon>
        <taxon>Basidiomycota</taxon>
        <taxon>Ustilaginomycotina</taxon>
        <taxon>Ustilaginomycetes</taxon>
        <taxon>Ustilaginales</taxon>
        <taxon>Ustilaginaceae</taxon>
        <taxon>Melanopsichium</taxon>
    </lineage>
</organism>
<dbReference type="Pfam" id="PF13621">
    <property type="entry name" value="Cupin_8"/>
    <property type="match status" value="1"/>
</dbReference>
<proteinExistence type="predicted"/>
<dbReference type="GO" id="GO:0005634">
    <property type="term" value="C:nucleus"/>
    <property type="evidence" value="ECO:0007669"/>
    <property type="project" value="TreeGrafter"/>
</dbReference>
<dbReference type="PANTHER" id="PTHR12480:SF6">
    <property type="entry name" value="2-OXOGLUTARATE AND IRON-DEPENDENT OXYGENASE JMJD4"/>
    <property type="match status" value="1"/>
</dbReference>
<dbReference type="GO" id="GO:0016706">
    <property type="term" value="F:2-oxoglutarate-dependent dioxygenase activity"/>
    <property type="evidence" value="ECO:0007669"/>
    <property type="project" value="TreeGrafter"/>
</dbReference>
<evidence type="ECO:0000313" key="2">
    <source>
        <dbReference type="EMBL" id="CDI51302.1"/>
    </source>
</evidence>
<dbReference type="InterPro" id="IPR050910">
    <property type="entry name" value="JMJD6_ArgDemeth/LysHydrox"/>
</dbReference>
<dbReference type="Gene3D" id="2.60.120.650">
    <property type="entry name" value="Cupin"/>
    <property type="match status" value="1"/>
</dbReference>
<accession>A0A077QXR3</accession>
<name>A0A077QXR3_9BASI</name>
<sequence>MDLLNQSIESDSCKDENLIHFSHAPNYTEFHNSCLLPNRPCILPPDLIANWPVAQSRAWALITSPSSSAESSGIKALINWNALKAQYGSHTAPVVITRTDLSSPGKLCEERIEMTIADAVDLIHRYQHGKEPTVHSVYIKDWHLIKQLCPTSTQPYTVPEIFADDWMNNTPPPPSDSPCSASCTKEGKDDIVDDFRFVYAGTQGSRTLLHRDVYTSYSWSSNVVGCKRWYLFPPRVISHLRRFPKIDTSELVLDIQTLSSLISTSNENSDAGACRKRKEYPGLELAWSAVQIIDQKQGETIFIPSNWYHQVENLTECISINRNWCNSVNLPSLYHSIVAELDHVQESLCDVKEMLQNGCSSSSTTASKGKQGEQVEGWEKEFYTLVQDVAIKDAGWAWDAFWNMVHWNLTKPATRSETRLRPGDAWIRDRLLPLVVEFDARKDARWLDPQIRHTALKCKTLLEAMG</sequence>
<dbReference type="InterPro" id="IPR003347">
    <property type="entry name" value="JmjC_dom"/>
</dbReference>
<dbReference type="PROSITE" id="PS51184">
    <property type="entry name" value="JMJC"/>
    <property type="match status" value="1"/>
</dbReference>
<dbReference type="GO" id="GO:0005737">
    <property type="term" value="C:cytoplasm"/>
    <property type="evidence" value="ECO:0007669"/>
    <property type="project" value="TreeGrafter"/>
</dbReference>
<dbReference type="AlphaFoldDB" id="A0A077QXR3"/>
<evidence type="ECO:0000259" key="1">
    <source>
        <dbReference type="PROSITE" id="PS51184"/>
    </source>
</evidence>